<proteinExistence type="predicted"/>
<feature type="transmembrane region" description="Helical" evidence="1">
    <location>
        <begin position="183"/>
        <end position="203"/>
    </location>
</feature>
<dbReference type="EMBL" id="FOPW01000023">
    <property type="protein sequence ID" value="SFH94133.1"/>
    <property type="molecule type" value="Genomic_DNA"/>
</dbReference>
<gene>
    <name evidence="3" type="ORF">E3O11_15030</name>
    <name evidence="2" type="ORF">SAMN05216274_1235</name>
</gene>
<dbReference type="Proteomes" id="UP000297963">
    <property type="component" value="Unassembled WGS sequence"/>
</dbReference>
<evidence type="ECO:0000313" key="5">
    <source>
        <dbReference type="Proteomes" id="UP000297963"/>
    </source>
</evidence>
<keyword evidence="1" id="KW-0472">Membrane</keyword>
<dbReference type="Proteomes" id="UP000199681">
    <property type="component" value="Unassembled WGS sequence"/>
</dbReference>
<evidence type="ECO:0000313" key="2">
    <source>
        <dbReference type="EMBL" id="SFH94133.1"/>
    </source>
</evidence>
<dbReference type="EMBL" id="SOFE01000025">
    <property type="protein sequence ID" value="TFB82423.1"/>
    <property type="molecule type" value="Genomic_DNA"/>
</dbReference>
<evidence type="ECO:0000313" key="4">
    <source>
        <dbReference type="Proteomes" id="UP000199681"/>
    </source>
</evidence>
<dbReference type="GO" id="GO:0022904">
    <property type="term" value="P:respiratory electron transport chain"/>
    <property type="evidence" value="ECO:0007669"/>
    <property type="project" value="InterPro"/>
</dbReference>
<evidence type="ECO:0000313" key="3">
    <source>
        <dbReference type="EMBL" id="TFB82423.1"/>
    </source>
</evidence>
<keyword evidence="4" id="KW-1185">Reference proteome</keyword>
<comment type="caution">
    <text evidence="3">The sequence shown here is derived from an EMBL/GenBank/DDBJ whole genome shotgun (WGS) entry which is preliminary data.</text>
</comment>
<dbReference type="Gene3D" id="1.20.950.20">
    <property type="entry name" value="Transmembrane di-heme cytochromes, Chain C"/>
    <property type="match status" value="1"/>
</dbReference>
<feature type="transmembrane region" description="Helical" evidence="1">
    <location>
        <begin position="57"/>
        <end position="78"/>
    </location>
</feature>
<reference evidence="2 4" key="1">
    <citation type="submission" date="2016-10" db="EMBL/GenBank/DDBJ databases">
        <authorList>
            <person name="Varghese N."/>
            <person name="Submissions S."/>
        </authorList>
    </citation>
    <scope>NUCLEOTIDE SEQUENCE [LARGE SCALE GENOMIC DNA]</scope>
    <source>
        <strain evidence="2 4">GMCC 1.11211</strain>
    </source>
</reference>
<accession>A0A1I3E5J8</accession>
<keyword evidence="1" id="KW-0812">Transmembrane</keyword>
<keyword evidence="1" id="KW-1133">Transmembrane helix</keyword>
<dbReference type="AlphaFoldDB" id="A0A1I3E5J8"/>
<dbReference type="InterPro" id="IPR016174">
    <property type="entry name" value="Di-haem_cyt_TM"/>
</dbReference>
<feature type="transmembrane region" description="Helical" evidence="1">
    <location>
        <begin position="265"/>
        <end position="283"/>
    </location>
</feature>
<evidence type="ECO:0000256" key="1">
    <source>
        <dbReference type="SAM" id="Phobius"/>
    </source>
</evidence>
<reference evidence="3 5" key="2">
    <citation type="submission" date="2019-03" db="EMBL/GenBank/DDBJ databases">
        <title>Genomics of glacier-inhabiting Cryobacterium strains.</title>
        <authorList>
            <person name="Liu Q."/>
            <person name="Xin Y.-H."/>
        </authorList>
    </citation>
    <scope>NUCLEOTIDE SEQUENCE [LARGE SCALE GENOMIC DNA]</scope>
    <source>
        <strain evidence="3 5">Hh34</strain>
    </source>
</reference>
<dbReference type="STRING" id="995038.SAMN05216274_1235"/>
<organism evidence="3 5">
    <name type="scientific">Cryobacterium levicorallinum</name>
    <dbReference type="NCBI Taxonomy" id="995038"/>
    <lineage>
        <taxon>Bacteria</taxon>
        <taxon>Bacillati</taxon>
        <taxon>Actinomycetota</taxon>
        <taxon>Actinomycetes</taxon>
        <taxon>Micrococcales</taxon>
        <taxon>Microbacteriaceae</taxon>
        <taxon>Cryobacterium</taxon>
    </lineage>
</organism>
<feature type="transmembrane region" description="Helical" evidence="1">
    <location>
        <begin position="224"/>
        <end position="245"/>
    </location>
</feature>
<protein>
    <submittedName>
        <fullName evidence="2">Thiosulfate reductase cytochrome b subunit</fullName>
    </submittedName>
</protein>
<feature type="transmembrane region" description="Helical" evidence="1">
    <location>
        <begin position="115"/>
        <end position="138"/>
    </location>
</feature>
<name>A0A1I3E5J8_9MICO</name>
<sequence>MTRPSKTLIRLLWAIPLALAILLALVLAARALRETAAGQNFLAAYPGTATLPETAPVGIPAWLAWQHGLNVFFLLFIVRSGWQVRTSTRPAAYWQRNNTGRIRTKRAPTRISLNLWAHLTSDTLWVINGVVFYVLLFVTGQWVRIVPLDYEIIPNALSAALQYLSLNWPVEDGWVNYNALQTLSYFAVVFIAAPLALITGLRMSPAGISSRFSKLVPITVARAIHFPVMIFFVAFTAVHVTLVLATGALRNLNHMYAARSDDSWVGFWIFAASLVLMIIVWVVSRPLVLRSIASLTGSVSR</sequence>
<dbReference type="SUPFAM" id="SSF81342">
    <property type="entry name" value="Transmembrane di-heme cytochromes"/>
    <property type="match status" value="1"/>
</dbReference>
<dbReference type="GO" id="GO:0016020">
    <property type="term" value="C:membrane"/>
    <property type="evidence" value="ECO:0007669"/>
    <property type="project" value="InterPro"/>
</dbReference>
<dbReference type="RefSeq" id="WP_092452698.1">
    <property type="nucleotide sequence ID" value="NZ_BKAC01000027.1"/>
</dbReference>